<name>A0A1S0TG08_LOALO</name>
<dbReference type="InParanoid" id="A0A1S0TG08"/>
<organism evidence="1">
    <name type="scientific">Loa loa</name>
    <name type="common">Eye worm</name>
    <name type="synonym">Filaria loa</name>
    <dbReference type="NCBI Taxonomy" id="7209"/>
    <lineage>
        <taxon>Eukaryota</taxon>
        <taxon>Metazoa</taxon>
        <taxon>Ecdysozoa</taxon>
        <taxon>Nematoda</taxon>
        <taxon>Chromadorea</taxon>
        <taxon>Rhabditida</taxon>
        <taxon>Spirurina</taxon>
        <taxon>Spiruromorpha</taxon>
        <taxon>Filarioidea</taxon>
        <taxon>Onchocercidae</taxon>
        <taxon>Loa</taxon>
    </lineage>
</organism>
<sequence>MMRHSPAINCEYFAMSLISGQFEVSTLKLSQKIGLSNITLATIQCSPYTTDPVDCIGGACCTKSNNPIKIPYPAPVICSNGGTALVVGCTTKMSKWWAYFGLQCTTSQSCIPLAGGCPVICIDGMCCTIEGLSMKLS</sequence>
<evidence type="ECO:0000313" key="1">
    <source>
        <dbReference type="EMBL" id="EFO13173.1"/>
    </source>
</evidence>
<dbReference type="KEGG" id="loa:LOAG_15357"/>
<dbReference type="EMBL" id="JH713907">
    <property type="protein sequence ID" value="EFO13173.1"/>
    <property type="molecule type" value="Genomic_DNA"/>
</dbReference>
<dbReference type="CTD" id="9952847"/>
<dbReference type="GeneID" id="9952847"/>
<dbReference type="RefSeq" id="XP_003150896.1">
    <property type="nucleotide sequence ID" value="XM_003150848.1"/>
</dbReference>
<gene>
    <name evidence="1" type="ORF">LOAG_15357</name>
</gene>
<reference evidence="1" key="1">
    <citation type="submission" date="2012-04" db="EMBL/GenBank/DDBJ databases">
        <title>The Genome Sequence of Loa loa.</title>
        <authorList>
            <consortium name="The Broad Institute Genome Sequencing Platform"/>
            <consortium name="Broad Institute Genome Sequencing Center for Infectious Disease"/>
            <person name="Nutman T.B."/>
            <person name="Fink D.L."/>
            <person name="Russ C."/>
            <person name="Young S."/>
            <person name="Zeng Q."/>
            <person name="Gargeya S."/>
            <person name="Alvarado L."/>
            <person name="Berlin A."/>
            <person name="Chapman S.B."/>
            <person name="Chen Z."/>
            <person name="Freedman E."/>
            <person name="Gellesch M."/>
            <person name="Goldberg J."/>
            <person name="Griggs A."/>
            <person name="Gujja S."/>
            <person name="Heilman E.R."/>
            <person name="Heiman D."/>
            <person name="Howarth C."/>
            <person name="Mehta T."/>
            <person name="Neiman D."/>
            <person name="Pearson M."/>
            <person name="Roberts A."/>
            <person name="Saif S."/>
            <person name="Shea T."/>
            <person name="Shenoy N."/>
            <person name="Sisk P."/>
            <person name="Stolte C."/>
            <person name="Sykes S."/>
            <person name="White J."/>
            <person name="Yandava C."/>
            <person name="Haas B."/>
            <person name="Henn M.R."/>
            <person name="Nusbaum C."/>
            <person name="Birren B."/>
        </authorList>
    </citation>
    <scope>NUCLEOTIDE SEQUENCE [LARGE SCALE GENOMIC DNA]</scope>
</reference>
<proteinExistence type="predicted"/>
<accession>A0A1S0TG08</accession>
<dbReference type="OrthoDB" id="5846970at2759"/>
<dbReference type="AlphaFoldDB" id="A0A1S0TG08"/>
<protein>
    <submittedName>
        <fullName evidence="1">Uncharacterized protein</fullName>
    </submittedName>
</protein>